<organism evidence="7">
    <name type="scientific">Schistocephalus solidus</name>
    <name type="common">Tapeworm</name>
    <dbReference type="NCBI Taxonomy" id="70667"/>
    <lineage>
        <taxon>Eukaryota</taxon>
        <taxon>Metazoa</taxon>
        <taxon>Spiralia</taxon>
        <taxon>Lophotrochozoa</taxon>
        <taxon>Platyhelminthes</taxon>
        <taxon>Cestoda</taxon>
        <taxon>Eucestoda</taxon>
        <taxon>Diphyllobothriidea</taxon>
        <taxon>Diphyllobothriidae</taxon>
        <taxon>Schistocephalus</taxon>
    </lineage>
</organism>
<feature type="domain" description="Ig-like" evidence="5">
    <location>
        <begin position="223"/>
        <end position="352"/>
    </location>
</feature>
<dbReference type="InterPro" id="IPR013783">
    <property type="entry name" value="Ig-like_fold"/>
</dbReference>
<dbReference type="PRINTS" id="PR00014">
    <property type="entry name" value="FNTYPEIII"/>
</dbReference>
<dbReference type="Gene3D" id="2.60.40.10">
    <property type="entry name" value="Immunoglobulins"/>
    <property type="match status" value="5"/>
</dbReference>
<name>A0A183T2M8_SCHSO</name>
<dbReference type="PANTHER" id="PTHR44170">
    <property type="entry name" value="PROTEIN SIDEKICK"/>
    <property type="match status" value="1"/>
</dbReference>
<sequence length="1245" mass="138463">LTYSCAVQNYADKPWYAWWQFQPEGTNEVINLPPKSQQNPRAFQVAYAADTHQTKRWVLPDPLKGQVPSFVEDKPNSVVHVLIEPLDKQEHQGTLTCKIMNSVGFEERSIRVTFIPEFEFDIRPPNKQDVILAQNISINCTARPSELVPMIVWKYSDESTGDLKELSSLTERTDGRIYQKENGTLVISQVEESDPRKFLCFLTPKESSTATPISVAVNLEVRGSKFNLTCIVHGDANQLRAEWHYRASPKQNWRLIDQPCVVPASLQEEPVLAPPFENVDFLTDPDACHNLAAGRFESGVVFRQVSAFKPNGRGMERQLQFDSLKDVHMGEYMCRASNLYNLDSEGNRVEVEEQLRLTVISAPDPVMFVQNSSRTSATTISFAWQPPAHDGNKPIKMYSIRYYQPDAAVDSPNQGVSPIMNVGGTSHVRCSLLHGQHDMELTGLPKFTTYAIRVIAINSKGLSPPAFALARTLEDLPQAPPTNVTCSTQQHSITVSWDPPDFETVNGILTEYLVNYYIANDFGDETHSVNQVVKGQTTVTLAGLLANTNYTVQVAASNRKGRGPLSPRKSCFTTEAAPDAPEKVKAMPYNESCVMVSWSHPSRPQGVTRFYCIYAIRQTGGSHARLREKCVPPDFSKPYNYYLYCNLELHVPYNISVLAKNRFDGRPASIAPVSPAIDLSSYRFSDVINLENGTLLIEAVKQHHSGQYVCEAREDSISYDLKVQDPPKPPVFHKLTPSLRNIQVEWLSPGSRRLDAPIRWFHLNWTNEHTGETGAVALPADKRTYYLSKLTCATTVRFQIRAENQMGNSSLTDPISARTDGSAPLFVENAEMVPLSLRHQTAVTFNLSVFTPGHNCSPSAYQVRVWPAGEAVPIESTSNRLARASFFNQPAIIVPLTVILVFLLVICVGILFYCRHRRFEAELQPTKPAAVLASGGGRDFVGRPIGGDASMKKAPLRSGAHRGTLPPIPTNEKAQYTPGQRSSGLWGLTSLLLTALFSWLGTRPRVYDRGRSGAPLPQQPLDEDQRSNSSMDSTGSLNPYATYEAGGIKETVPQASVASVIPTAPTAVGVAGKVGRTMTRAHEAPVVPTLPGGAGATRSYQAFTEGHRGFPGFARQQSYMHQYHYPNLETAEEDGRLKHPRFVRVGSGRLTGPCGTRDAIRNRMIAQNALLDPPVQQPYVNNTLEEEEEEEEDENMDFADPSRHHPMGRRVNSLESLQQIFRQGSLFLLLFLYDQNMTNVFETEI</sequence>
<feature type="region of interest" description="Disordered" evidence="3">
    <location>
        <begin position="1010"/>
        <end position="1038"/>
    </location>
</feature>
<feature type="compositionally biased region" description="Polar residues" evidence="3">
    <location>
        <begin position="1027"/>
        <end position="1038"/>
    </location>
</feature>
<accession>A0A183T2M8</accession>
<dbReference type="GO" id="GO:0016020">
    <property type="term" value="C:membrane"/>
    <property type="evidence" value="ECO:0007669"/>
    <property type="project" value="UniProtKB-SubCell"/>
</dbReference>
<evidence type="ECO:0000256" key="4">
    <source>
        <dbReference type="SAM" id="Phobius"/>
    </source>
</evidence>
<evidence type="ECO:0000256" key="3">
    <source>
        <dbReference type="SAM" id="MobiDB-lite"/>
    </source>
</evidence>
<dbReference type="InterPro" id="IPR036179">
    <property type="entry name" value="Ig-like_dom_sf"/>
</dbReference>
<dbReference type="SUPFAM" id="SSF49265">
    <property type="entry name" value="Fibronectin type III"/>
    <property type="match status" value="3"/>
</dbReference>
<keyword evidence="2" id="KW-1015">Disulfide bond</keyword>
<feature type="region of interest" description="Disordered" evidence="3">
    <location>
        <begin position="951"/>
        <end position="977"/>
    </location>
</feature>
<reference evidence="7" key="1">
    <citation type="submission" date="2016-06" db="UniProtKB">
        <authorList>
            <consortium name="WormBaseParasite"/>
        </authorList>
    </citation>
    <scope>IDENTIFICATION</scope>
</reference>
<evidence type="ECO:0000256" key="1">
    <source>
        <dbReference type="ARBA" id="ARBA00022737"/>
    </source>
</evidence>
<evidence type="ECO:0000313" key="7">
    <source>
        <dbReference type="WBParaSite" id="SSLN_0001114401-mRNA-1"/>
    </source>
</evidence>
<feature type="transmembrane region" description="Helical" evidence="4">
    <location>
        <begin position="983"/>
        <end position="1001"/>
    </location>
</feature>
<keyword evidence="1" id="KW-0677">Repeat</keyword>
<dbReference type="PROSITE" id="PS50835">
    <property type="entry name" value="IG_LIKE"/>
    <property type="match status" value="3"/>
</dbReference>
<dbReference type="AlphaFoldDB" id="A0A183T2M8"/>
<dbReference type="PANTHER" id="PTHR44170:SF6">
    <property type="entry name" value="CONTACTIN"/>
    <property type="match status" value="1"/>
</dbReference>
<dbReference type="FunFam" id="2.60.40.10:FF:000028">
    <property type="entry name" value="Neuronal cell adhesion molecule"/>
    <property type="match status" value="1"/>
</dbReference>
<evidence type="ECO:0000259" key="5">
    <source>
        <dbReference type="PROSITE" id="PS50835"/>
    </source>
</evidence>
<feature type="domain" description="Fibronectin type-III" evidence="6">
    <location>
        <begin position="480"/>
        <end position="577"/>
    </location>
</feature>
<dbReference type="CDD" id="cd00096">
    <property type="entry name" value="Ig"/>
    <property type="match status" value="1"/>
</dbReference>
<dbReference type="InterPro" id="IPR007110">
    <property type="entry name" value="Ig-like_dom"/>
</dbReference>
<feature type="domain" description="Ig-like" evidence="5">
    <location>
        <begin position="1"/>
        <end position="113"/>
    </location>
</feature>
<feature type="domain" description="Fibronectin type-III" evidence="6">
    <location>
        <begin position="362"/>
        <end position="479"/>
    </location>
</feature>
<feature type="domain" description="Fibronectin type-III" evidence="6">
    <location>
        <begin position="580"/>
        <end position="678"/>
    </location>
</feature>
<feature type="region of interest" description="Disordered" evidence="3">
    <location>
        <begin position="1184"/>
        <end position="1207"/>
    </location>
</feature>
<dbReference type="WBParaSite" id="SSLN_0001114401-mRNA-1">
    <property type="protein sequence ID" value="SSLN_0001114401-mRNA-1"/>
    <property type="gene ID" value="SSLN_0001114401"/>
</dbReference>
<keyword evidence="4" id="KW-0472">Membrane</keyword>
<dbReference type="CDD" id="cd00063">
    <property type="entry name" value="FN3"/>
    <property type="match status" value="4"/>
</dbReference>
<proteinExistence type="predicted"/>
<dbReference type="SMART" id="SM00409">
    <property type="entry name" value="IG"/>
    <property type="match status" value="3"/>
</dbReference>
<dbReference type="Pfam" id="PF00041">
    <property type="entry name" value="fn3"/>
    <property type="match status" value="2"/>
</dbReference>
<dbReference type="InterPro" id="IPR003599">
    <property type="entry name" value="Ig_sub"/>
</dbReference>
<dbReference type="InterPro" id="IPR003961">
    <property type="entry name" value="FN3_dom"/>
</dbReference>
<dbReference type="SMART" id="SM00060">
    <property type="entry name" value="FN3"/>
    <property type="match status" value="4"/>
</dbReference>
<feature type="domain" description="Fibronectin type-III" evidence="6">
    <location>
        <begin position="726"/>
        <end position="822"/>
    </location>
</feature>
<protein>
    <submittedName>
        <fullName evidence="7">Cell adhesion molecule</fullName>
    </submittedName>
</protein>
<evidence type="ECO:0000259" key="6">
    <source>
        <dbReference type="PROSITE" id="PS50853"/>
    </source>
</evidence>
<feature type="transmembrane region" description="Helical" evidence="4">
    <location>
        <begin position="892"/>
        <end position="914"/>
    </location>
</feature>
<dbReference type="GO" id="GO:0098609">
    <property type="term" value="P:cell-cell adhesion"/>
    <property type="evidence" value="ECO:0007669"/>
    <property type="project" value="TreeGrafter"/>
</dbReference>
<keyword evidence="4" id="KW-0812">Transmembrane</keyword>
<dbReference type="InterPro" id="IPR036116">
    <property type="entry name" value="FN3_sf"/>
</dbReference>
<feature type="compositionally biased region" description="Acidic residues" evidence="3">
    <location>
        <begin position="1184"/>
        <end position="1197"/>
    </location>
</feature>
<dbReference type="PROSITE" id="PS50853">
    <property type="entry name" value="FN3"/>
    <property type="match status" value="4"/>
</dbReference>
<feature type="domain" description="Ig-like" evidence="5">
    <location>
        <begin position="116"/>
        <end position="216"/>
    </location>
</feature>
<dbReference type="SUPFAM" id="SSF48726">
    <property type="entry name" value="Immunoglobulin"/>
    <property type="match status" value="2"/>
</dbReference>
<evidence type="ECO:0000256" key="2">
    <source>
        <dbReference type="ARBA" id="ARBA00023157"/>
    </source>
</evidence>
<keyword evidence="4" id="KW-1133">Transmembrane helix</keyword>